<evidence type="ECO:0000313" key="2">
    <source>
        <dbReference type="EMBL" id="MCI3273970.1"/>
    </source>
</evidence>
<organism evidence="2 3">
    <name type="scientific">Streptomyces cylindrosporus</name>
    <dbReference type="NCBI Taxonomy" id="2927583"/>
    <lineage>
        <taxon>Bacteria</taxon>
        <taxon>Bacillati</taxon>
        <taxon>Actinomycetota</taxon>
        <taxon>Actinomycetes</taxon>
        <taxon>Kitasatosporales</taxon>
        <taxon>Streptomycetaceae</taxon>
        <taxon>Streptomyces</taxon>
    </lineage>
</organism>
<gene>
    <name evidence="2" type="ORF">MQP27_23020</name>
</gene>
<feature type="transmembrane region" description="Helical" evidence="1">
    <location>
        <begin position="6"/>
        <end position="27"/>
    </location>
</feature>
<dbReference type="Proteomes" id="UP001165269">
    <property type="component" value="Unassembled WGS sequence"/>
</dbReference>
<comment type="caution">
    <text evidence="2">The sequence shown here is derived from an EMBL/GenBank/DDBJ whole genome shotgun (WGS) entry which is preliminary data.</text>
</comment>
<dbReference type="RefSeq" id="WP_242767230.1">
    <property type="nucleotide sequence ID" value="NZ_JALDAY010000007.1"/>
</dbReference>
<evidence type="ECO:0000313" key="3">
    <source>
        <dbReference type="Proteomes" id="UP001165269"/>
    </source>
</evidence>
<sequence length="203" mass="22360">MDEGVAAIAAGAVGVLGAALGGLAAILGAKIGADRNAAALLHQIRHQRHAEQEQWVRGQRSTAYAEFLTAWHEYTLARGRFHSELPPRYENWRRVQDLGGRLFTTVFRIRIVGPRSVAVVAEEALTAVTAMELPEAVRAEFDEANARYRETGDPDLQERLVRIAERILYQGSWDGATDVESARQRFLDAATEALGDLRITPEG</sequence>
<protein>
    <submittedName>
        <fullName evidence="2">Uncharacterized protein</fullName>
    </submittedName>
</protein>
<evidence type="ECO:0000256" key="1">
    <source>
        <dbReference type="SAM" id="Phobius"/>
    </source>
</evidence>
<name>A0ABS9YBP1_9ACTN</name>
<dbReference type="EMBL" id="JALDAY010000007">
    <property type="protein sequence ID" value="MCI3273970.1"/>
    <property type="molecule type" value="Genomic_DNA"/>
</dbReference>
<keyword evidence="1" id="KW-0472">Membrane</keyword>
<accession>A0ABS9YBP1</accession>
<keyword evidence="1" id="KW-0812">Transmembrane</keyword>
<keyword evidence="1" id="KW-1133">Transmembrane helix</keyword>
<reference evidence="2" key="1">
    <citation type="submission" date="2022-03" db="EMBL/GenBank/DDBJ databases">
        <title>Streptomyces 7R015 and 7R016 isolated from Barleria lupulina in Thailand.</title>
        <authorList>
            <person name="Kanchanasin P."/>
            <person name="Phongsopitanun W."/>
            <person name="Tanasupawat S."/>
        </authorList>
    </citation>
    <scope>NUCLEOTIDE SEQUENCE</scope>
    <source>
        <strain evidence="2">7R015</strain>
    </source>
</reference>
<proteinExistence type="predicted"/>
<keyword evidence="3" id="KW-1185">Reference proteome</keyword>